<sequence>MSWERSCFVTGADMLKWKWTLGSPSDGLKQDFKERGFVVMSIARKFIEVIGEDIFASKMKRLEISLEEDNFFRATTSQSRVVGTSESKRCHLHEDQAQGPSTDQSSRRQPHRKKCTRIANCFISLHPGTGSSFIRDPVSSIQMSLPEGHLGSRHPLRVLPMTPTHRRLRLEWCHTRGNWTAVEWNQVVFSDESRFNLSSDDNRVRVWRPRGKCFNSTFALQRNITPTAGVMV</sequence>
<dbReference type="AlphaFoldDB" id="A0A8X6SJT3"/>
<feature type="region of interest" description="Disordered" evidence="1">
    <location>
        <begin position="83"/>
        <end position="111"/>
    </location>
</feature>
<protein>
    <submittedName>
        <fullName evidence="2">Transposable element Tcb2 transposase</fullName>
    </submittedName>
</protein>
<dbReference type="InterPro" id="IPR036397">
    <property type="entry name" value="RNaseH_sf"/>
</dbReference>
<dbReference type="Gene3D" id="3.30.420.10">
    <property type="entry name" value="Ribonuclease H-like superfamily/Ribonuclease H"/>
    <property type="match status" value="1"/>
</dbReference>
<organism evidence="2 3">
    <name type="scientific">Trichonephila clavipes</name>
    <name type="common">Golden silk orbweaver</name>
    <name type="synonym">Nephila clavipes</name>
    <dbReference type="NCBI Taxonomy" id="2585209"/>
    <lineage>
        <taxon>Eukaryota</taxon>
        <taxon>Metazoa</taxon>
        <taxon>Ecdysozoa</taxon>
        <taxon>Arthropoda</taxon>
        <taxon>Chelicerata</taxon>
        <taxon>Arachnida</taxon>
        <taxon>Araneae</taxon>
        <taxon>Araneomorphae</taxon>
        <taxon>Entelegynae</taxon>
        <taxon>Araneoidea</taxon>
        <taxon>Nephilidae</taxon>
        <taxon>Trichonephila</taxon>
    </lineage>
</organism>
<evidence type="ECO:0000313" key="3">
    <source>
        <dbReference type="Proteomes" id="UP000887159"/>
    </source>
</evidence>
<dbReference type="EMBL" id="BMAU01021331">
    <property type="protein sequence ID" value="GFY14696.1"/>
    <property type="molecule type" value="Genomic_DNA"/>
</dbReference>
<keyword evidence="3" id="KW-1185">Reference proteome</keyword>
<evidence type="ECO:0000313" key="2">
    <source>
        <dbReference type="EMBL" id="GFY14696.1"/>
    </source>
</evidence>
<proteinExistence type="predicted"/>
<reference evidence="2" key="1">
    <citation type="submission" date="2020-08" db="EMBL/GenBank/DDBJ databases">
        <title>Multicomponent nature underlies the extraordinary mechanical properties of spider dragline silk.</title>
        <authorList>
            <person name="Kono N."/>
            <person name="Nakamura H."/>
            <person name="Mori M."/>
            <person name="Yoshida Y."/>
            <person name="Ohtoshi R."/>
            <person name="Malay A.D."/>
            <person name="Moran D.A.P."/>
            <person name="Tomita M."/>
            <person name="Numata K."/>
            <person name="Arakawa K."/>
        </authorList>
    </citation>
    <scope>NUCLEOTIDE SEQUENCE</scope>
</reference>
<dbReference type="GO" id="GO:0003676">
    <property type="term" value="F:nucleic acid binding"/>
    <property type="evidence" value="ECO:0007669"/>
    <property type="project" value="InterPro"/>
</dbReference>
<evidence type="ECO:0000256" key="1">
    <source>
        <dbReference type="SAM" id="MobiDB-lite"/>
    </source>
</evidence>
<name>A0A8X6SJT3_TRICX</name>
<gene>
    <name evidence="2" type="primary">NCL1_51178</name>
    <name evidence="2" type="ORF">TNCV_647401</name>
</gene>
<feature type="compositionally biased region" description="Basic and acidic residues" evidence="1">
    <location>
        <begin position="86"/>
        <end position="96"/>
    </location>
</feature>
<comment type="caution">
    <text evidence="2">The sequence shown here is derived from an EMBL/GenBank/DDBJ whole genome shotgun (WGS) entry which is preliminary data.</text>
</comment>
<dbReference type="Proteomes" id="UP000887159">
    <property type="component" value="Unassembled WGS sequence"/>
</dbReference>
<accession>A0A8X6SJT3</accession>